<dbReference type="InterPro" id="IPR010652">
    <property type="entry name" value="DUF1232"/>
</dbReference>
<dbReference type="STRING" id="1155689.SAMN05444278_102140"/>
<organism evidence="6 7">
    <name type="scientific">Psychroflexus salarius</name>
    <dbReference type="NCBI Taxonomy" id="1155689"/>
    <lineage>
        <taxon>Bacteria</taxon>
        <taxon>Pseudomonadati</taxon>
        <taxon>Bacteroidota</taxon>
        <taxon>Flavobacteriia</taxon>
        <taxon>Flavobacteriales</taxon>
        <taxon>Flavobacteriaceae</taxon>
        <taxon>Psychroflexus</taxon>
    </lineage>
</organism>
<accession>A0A1M4U1K7</accession>
<evidence type="ECO:0000256" key="1">
    <source>
        <dbReference type="ARBA" id="ARBA00004127"/>
    </source>
</evidence>
<feature type="domain" description="DUF1232" evidence="5">
    <location>
        <begin position="82"/>
        <end position="115"/>
    </location>
</feature>
<keyword evidence="2" id="KW-0812">Transmembrane</keyword>
<dbReference type="AlphaFoldDB" id="A0A1M4U1K7"/>
<evidence type="ECO:0000259" key="5">
    <source>
        <dbReference type="Pfam" id="PF06803"/>
    </source>
</evidence>
<evidence type="ECO:0000256" key="4">
    <source>
        <dbReference type="ARBA" id="ARBA00023136"/>
    </source>
</evidence>
<evidence type="ECO:0000256" key="3">
    <source>
        <dbReference type="ARBA" id="ARBA00022989"/>
    </source>
</evidence>
<dbReference type="Pfam" id="PF06803">
    <property type="entry name" value="DUF1232"/>
    <property type="match status" value="1"/>
</dbReference>
<evidence type="ECO:0000313" key="7">
    <source>
        <dbReference type="Proteomes" id="UP000184462"/>
    </source>
</evidence>
<reference evidence="6 7" key="1">
    <citation type="submission" date="2016-11" db="EMBL/GenBank/DDBJ databases">
        <authorList>
            <person name="Jaros S."/>
            <person name="Januszkiewicz K."/>
            <person name="Wedrychowicz H."/>
        </authorList>
    </citation>
    <scope>NUCLEOTIDE SEQUENCE [LARGE SCALE GENOMIC DNA]</scope>
    <source>
        <strain evidence="6 7">DSM 25661</strain>
    </source>
</reference>
<comment type="subcellular location">
    <subcellularLocation>
        <location evidence="1">Endomembrane system</location>
        <topology evidence="1">Multi-pass membrane protein</topology>
    </subcellularLocation>
</comment>
<evidence type="ECO:0000313" key="6">
    <source>
        <dbReference type="EMBL" id="SHE50609.1"/>
    </source>
</evidence>
<keyword evidence="7" id="KW-1185">Reference proteome</keyword>
<keyword evidence="3" id="KW-1133">Transmembrane helix</keyword>
<dbReference type="RefSeq" id="WP_073192145.1">
    <property type="nucleotide sequence ID" value="NZ_FQTW01000002.1"/>
</dbReference>
<dbReference type="GO" id="GO:0012505">
    <property type="term" value="C:endomembrane system"/>
    <property type="evidence" value="ECO:0007669"/>
    <property type="project" value="UniProtKB-SubCell"/>
</dbReference>
<protein>
    <submittedName>
        <fullName evidence="6">Uncharacterized membrane protein YkvA, DUF1232 family</fullName>
    </submittedName>
</protein>
<proteinExistence type="predicted"/>
<dbReference type="Proteomes" id="UP000184462">
    <property type="component" value="Unassembled WGS sequence"/>
</dbReference>
<dbReference type="EMBL" id="FQTW01000002">
    <property type="protein sequence ID" value="SHE50609.1"/>
    <property type="molecule type" value="Genomic_DNA"/>
</dbReference>
<evidence type="ECO:0000256" key="2">
    <source>
        <dbReference type="ARBA" id="ARBA00022692"/>
    </source>
</evidence>
<gene>
    <name evidence="6" type="ORF">SAMN05444278_102140</name>
</gene>
<keyword evidence="4" id="KW-0472">Membrane</keyword>
<name>A0A1M4U1K7_9FLAO</name>
<sequence>MNWKKNKYRNKKKIDEAYVKAESKKVSDKDIDETLSRQQQLLNKLKHKKWDHIKTEVYQLIEMLKAFKDKTYTKTPWKSISAITFTLLYIINPLDLAPDFIPFIGYLDDISILTFCLKLVKSDINDFKNWKEHQEAIN</sequence>
<dbReference type="OrthoDB" id="9800034at2"/>